<evidence type="ECO:0000313" key="2">
    <source>
        <dbReference type="Proteomes" id="UP000095228"/>
    </source>
</evidence>
<dbReference type="InterPro" id="IPR043519">
    <property type="entry name" value="NT_sf"/>
</dbReference>
<keyword evidence="1" id="KW-0548">Nucleotidyltransferase</keyword>
<keyword evidence="1" id="KW-0808">Transferase</keyword>
<dbReference type="Proteomes" id="UP000095228">
    <property type="component" value="Chromosome"/>
</dbReference>
<dbReference type="GO" id="GO:0016779">
    <property type="term" value="F:nucleotidyltransferase activity"/>
    <property type="evidence" value="ECO:0007669"/>
    <property type="project" value="UniProtKB-KW"/>
</dbReference>
<name>A0A1D8AVB5_9BACT</name>
<proteinExistence type="predicted"/>
<sequence length="304" mass="34071">MTRRPSQSRGMTADDFQDRIVAWARRQPDVEALVLAGSRAVAGAADGYSDWDFHLITTAPARFAHTRWLGEIAPCWCAHAARTPRGVIKVSAVFEQGWEADFVPLAAWQMKLVYWAMRFPDKADLMPGRLRRGIRETRAFMLGTGHRLLVGSPAWERRFAALQQPWTDPGFTREEFAGHVGAFWQKSVWVCKKIARPEPRSAMHWLHGLVTEHVYALLAEEARLAGRVARPEARKAEQWLDARRQAQTAFETGADARTLARALLAAITLFEEVSQSVATTRGFARPDDAAVAAWLRTELGKLTG</sequence>
<keyword evidence="2" id="KW-1185">Reference proteome</keyword>
<dbReference type="SUPFAM" id="SSF81631">
    <property type="entry name" value="PAP/OAS1 substrate-binding domain"/>
    <property type="match status" value="1"/>
</dbReference>
<dbReference type="KEGG" id="obg:Verru16b_01913"/>
<dbReference type="STRING" id="1838286.Verru16b_01913"/>
<reference evidence="1 2" key="1">
    <citation type="submission" date="2016-06" db="EMBL/GenBank/DDBJ databases">
        <title>Three novel species with peptidoglycan cell walls form the new genus Lacunisphaera gen. nov. in the family Opitutaceae of the verrucomicrobial subdivision 4.</title>
        <authorList>
            <person name="Rast P."/>
            <person name="Gloeckner I."/>
            <person name="Jogler M."/>
            <person name="Boedeker C."/>
            <person name="Jeske O."/>
            <person name="Wiegand S."/>
            <person name="Reinhardt R."/>
            <person name="Schumann P."/>
            <person name="Rohde M."/>
            <person name="Spring S."/>
            <person name="Gloeckner F.O."/>
            <person name="Jogler C."/>
        </authorList>
    </citation>
    <scope>NUCLEOTIDE SEQUENCE [LARGE SCALE GENOMIC DNA]</scope>
    <source>
        <strain evidence="1 2">IG16b</strain>
    </source>
</reference>
<organism evidence="1 2">
    <name type="scientific">Lacunisphaera limnophila</name>
    <dbReference type="NCBI Taxonomy" id="1838286"/>
    <lineage>
        <taxon>Bacteria</taxon>
        <taxon>Pseudomonadati</taxon>
        <taxon>Verrucomicrobiota</taxon>
        <taxon>Opitutia</taxon>
        <taxon>Opitutales</taxon>
        <taxon>Opitutaceae</taxon>
        <taxon>Lacunisphaera</taxon>
    </lineage>
</organism>
<protein>
    <submittedName>
        <fullName evidence="1">Streptomycin adenylyltransferase</fullName>
    </submittedName>
</protein>
<dbReference type="InterPro" id="IPR007530">
    <property type="entry name" value="Aminoglycoside_adenylylTfrase"/>
</dbReference>
<accession>A0A1D8AVB5</accession>
<dbReference type="SUPFAM" id="SSF81301">
    <property type="entry name" value="Nucleotidyltransferase"/>
    <property type="match status" value="1"/>
</dbReference>
<dbReference type="EMBL" id="CP016094">
    <property type="protein sequence ID" value="AOS44844.1"/>
    <property type="molecule type" value="Genomic_DNA"/>
</dbReference>
<dbReference type="Gene3D" id="1.20.120.330">
    <property type="entry name" value="Nucleotidyltransferases domain 2"/>
    <property type="match status" value="1"/>
</dbReference>
<dbReference type="Pfam" id="PF04439">
    <property type="entry name" value="Adenyl_transf"/>
    <property type="match status" value="1"/>
</dbReference>
<dbReference type="AlphaFoldDB" id="A0A1D8AVB5"/>
<evidence type="ECO:0000313" key="1">
    <source>
        <dbReference type="EMBL" id="AOS44844.1"/>
    </source>
</evidence>
<dbReference type="PATRIC" id="fig|1838286.3.peg.1925"/>
<dbReference type="RefSeq" id="WP_069962055.1">
    <property type="nucleotide sequence ID" value="NZ_CP016094.1"/>
</dbReference>
<dbReference type="Gene3D" id="3.30.460.10">
    <property type="entry name" value="Beta Polymerase, domain 2"/>
    <property type="match status" value="1"/>
</dbReference>
<dbReference type="OrthoDB" id="191586at2"/>
<gene>
    <name evidence="1" type="ORF">Verru16b_01913</name>
</gene>